<dbReference type="STRING" id="29435.SAMN05216588_11810"/>
<dbReference type="GO" id="GO:0035438">
    <property type="term" value="F:cyclic-di-GMP binding"/>
    <property type="evidence" value="ECO:0007669"/>
    <property type="project" value="InterPro"/>
</dbReference>
<dbReference type="Gene3D" id="2.40.10.220">
    <property type="entry name" value="predicted glycosyltransferase like domains"/>
    <property type="match status" value="1"/>
</dbReference>
<dbReference type="InterPro" id="IPR009875">
    <property type="entry name" value="PilZ_domain"/>
</dbReference>
<name>A0A1G8L2J0_9GAMM</name>
<protein>
    <submittedName>
        <fullName evidence="2">PilZ domain-containing protein</fullName>
    </submittedName>
</protein>
<dbReference type="AlphaFoldDB" id="A0A1G8L2J0"/>
<dbReference type="Proteomes" id="UP000198606">
    <property type="component" value="Unassembled WGS sequence"/>
</dbReference>
<dbReference type="EMBL" id="FNDG01000018">
    <property type="protein sequence ID" value="SDI49787.1"/>
    <property type="molecule type" value="Genomic_DNA"/>
</dbReference>
<evidence type="ECO:0000313" key="3">
    <source>
        <dbReference type="Proteomes" id="UP000198606"/>
    </source>
</evidence>
<organism evidence="2 3">
    <name type="scientific">Phytopseudomonas flavescens</name>
    <dbReference type="NCBI Taxonomy" id="29435"/>
    <lineage>
        <taxon>Bacteria</taxon>
        <taxon>Pseudomonadati</taxon>
        <taxon>Pseudomonadota</taxon>
        <taxon>Gammaproteobacteria</taxon>
        <taxon>Pseudomonadales</taxon>
        <taxon>Pseudomonadaceae</taxon>
        <taxon>Phytopseudomonas</taxon>
    </lineage>
</organism>
<sequence length="99" mass="11011">MSQSDRDYEEKRDYIRMRLETQVTLHHGGQEIPALCLDLSSTGMQLEAQCNVQVGDKVRVWVPSGHGELKGLETEAEVVRVTEQEGGRQILGLAVVSMS</sequence>
<dbReference type="SUPFAM" id="SSF141371">
    <property type="entry name" value="PilZ domain-like"/>
    <property type="match status" value="1"/>
</dbReference>
<dbReference type="Pfam" id="PF07238">
    <property type="entry name" value="PilZ"/>
    <property type="match status" value="1"/>
</dbReference>
<dbReference type="RefSeq" id="WP_084307884.1">
    <property type="nucleotide sequence ID" value="NZ_FNDG01000018.1"/>
</dbReference>
<evidence type="ECO:0000313" key="2">
    <source>
        <dbReference type="EMBL" id="SDI49787.1"/>
    </source>
</evidence>
<proteinExistence type="predicted"/>
<feature type="domain" description="PilZ" evidence="1">
    <location>
        <begin position="10"/>
        <end position="96"/>
    </location>
</feature>
<gene>
    <name evidence="2" type="ORF">SAMN05216588_11810</name>
</gene>
<reference evidence="2 3" key="1">
    <citation type="submission" date="2016-10" db="EMBL/GenBank/DDBJ databases">
        <authorList>
            <person name="de Groot N.N."/>
        </authorList>
    </citation>
    <scope>NUCLEOTIDE SEQUENCE [LARGE SCALE GENOMIC DNA]</scope>
    <source>
        <strain evidence="2 3">LMG 18387</strain>
    </source>
</reference>
<accession>A0A1G8L2J0</accession>
<evidence type="ECO:0000259" key="1">
    <source>
        <dbReference type="Pfam" id="PF07238"/>
    </source>
</evidence>